<dbReference type="OrthoDB" id="4439160at2759"/>
<dbReference type="OMA" id="AVEIQKC"/>
<proteinExistence type="predicted"/>
<gene>
    <name evidence="1" type="ORF">BDV35DRAFT_396011</name>
</gene>
<reference evidence="1" key="1">
    <citation type="submission" date="2019-04" db="EMBL/GenBank/DDBJ databases">
        <title>Friends and foes A comparative genomics study of 23 Aspergillus species from section Flavi.</title>
        <authorList>
            <consortium name="DOE Joint Genome Institute"/>
            <person name="Kjaerbolling I."/>
            <person name="Vesth T."/>
            <person name="Frisvad J.C."/>
            <person name="Nybo J.L."/>
            <person name="Theobald S."/>
            <person name="Kildgaard S."/>
            <person name="Isbrandt T."/>
            <person name="Kuo A."/>
            <person name="Sato A."/>
            <person name="Lyhne E.K."/>
            <person name="Kogle M.E."/>
            <person name="Wiebenga A."/>
            <person name="Kun R.S."/>
            <person name="Lubbers R.J."/>
            <person name="Makela M.R."/>
            <person name="Barry K."/>
            <person name="Chovatia M."/>
            <person name="Clum A."/>
            <person name="Daum C."/>
            <person name="Haridas S."/>
            <person name="He G."/>
            <person name="LaButti K."/>
            <person name="Lipzen A."/>
            <person name="Mondo S."/>
            <person name="Riley R."/>
            <person name="Salamov A."/>
            <person name="Simmons B.A."/>
            <person name="Magnuson J.K."/>
            <person name="Henrissat B."/>
            <person name="Mortensen U.H."/>
            <person name="Larsen T.O."/>
            <person name="Devries R.P."/>
            <person name="Grigoriev I.V."/>
            <person name="Machida M."/>
            <person name="Baker S.E."/>
            <person name="Andersen M.R."/>
        </authorList>
    </citation>
    <scope>NUCLEOTIDE SEQUENCE [LARGE SCALE GENOMIC DNA]</scope>
    <source>
        <strain evidence="1">CBS 121.62</strain>
    </source>
</reference>
<evidence type="ECO:0000313" key="1">
    <source>
        <dbReference type="EMBL" id="KAB8243244.1"/>
    </source>
</evidence>
<protein>
    <submittedName>
        <fullName evidence="1">Uncharacterized protein</fullName>
    </submittedName>
</protein>
<accession>A0A5N6GNX5</accession>
<dbReference type="VEuPathDB" id="FungiDB:F9C07_8384"/>
<dbReference type="Proteomes" id="UP000325434">
    <property type="component" value="Unassembled WGS sequence"/>
</dbReference>
<sequence length="136" mass="14367">MKIQTLFSLAAVGLTFANPIHNLEERGPITDIAGCVGNTVKEGLGTLCDTTGVCNMLGGQEGLTSCITNAVAEVTDIAELTQNPLGWLQSLDCSKEFLGGVEDPQELQDKLQHLPQRFTHSVAGIIANGAKCLSLE</sequence>
<name>A0A5N6GNX5_ASPFL</name>
<dbReference type="EMBL" id="ML734646">
    <property type="protein sequence ID" value="KAB8243244.1"/>
    <property type="molecule type" value="Genomic_DNA"/>
</dbReference>
<organism evidence="1">
    <name type="scientific">Aspergillus flavus</name>
    <dbReference type="NCBI Taxonomy" id="5059"/>
    <lineage>
        <taxon>Eukaryota</taxon>
        <taxon>Fungi</taxon>
        <taxon>Dikarya</taxon>
        <taxon>Ascomycota</taxon>
        <taxon>Pezizomycotina</taxon>
        <taxon>Eurotiomycetes</taxon>
        <taxon>Eurotiomycetidae</taxon>
        <taxon>Eurotiales</taxon>
        <taxon>Aspergillaceae</taxon>
        <taxon>Aspergillus</taxon>
        <taxon>Aspergillus subgen. Circumdati</taxon>
    </lineage>
</organism>
<dbReference type="AlphaFoldDB" id="A0A5N6GNX5"/>
<dbReference type="VEuPathDB" id="FungiDB:AFLA_008897"/>